<dbReference type="PANTHER" id="PTHR35121:SF2">
    <property type="entry name" value="SWIM-TYPE DOMAIN-CONTAINING PROTEIN"/>
    <property type="match status" value="1"/>
</dbReference>
<protein>
    <submittedName>
        <fullName evidence="1">Uncharacterized protein</fullName>
    </submittedName>
</protein>
<dbReference type="AlphaFoldDB" id="A0A8X8YGV7"/>
<organism evidence="1">
    <name type="scientific">Salvia splendens</name>
    <name type="common">Scarlet sage</name>
    <dbReference type="NCBI Taxonomy" id="180675"/>
    <lineage>
        <taxon>Eukaryota</taxon>
        <taxon>Viridiplantae</taxon>
        <taxon>Streptophyta</taxon>
        <taxon>Embryophyta</taxon>
        <taxon>Tracheophyta</taxon>
        <taxon>Spermatophyta</taxon>
        <taxon>Magnoliopsida</taxon>
        <taxon>eudicotyledons</taxon>
        <taxon>Gunneridae</taxon>
        <taxon>Pentapetalae</taxon>
        <taxon>asterids</taxon>
        <taxon>lamiids</taxon>
        <taxon>Lamiales</taxon>
        <taxon>Lamiaceae</taxon>
        <taxon>Nepetoideae</taxon>
        <taxon>Mentheae</taxon>
        <taxon>Salviinae</taxon>
        <taxon>Salvia</taxon>
        <taxon>Salvia subgen. Calosphace</taxon>
        <taxon>core Calosphace</taxon>
    </lineage>
</organism>
<dbReference type="EMBL" id="PNBA02000003">
    <property type="protein sequence ID" value="KAG6431554.1"/>
    <property type="molecule type" value="Genomic_DNA"/>
</dbReference>
<accession>A0A8X8YGV7</accession>
<reference evidence="1" key="1">
    <citation type="submission" date="2018-01" db="EMBL/GenBank/DDBJ databases">
        <authorList>
            <person name="Mao J.F."/>
        </authorList>
    </citation>
    <scope>NUCLEOTIDE SEQUENCE</scope>
    <source>
        <strain evidence="1">Huo1</strain>
        <tissue evidence="1">Leaf</tissue>
    </source>
</reference>
<evidence type="ECO:0000313" key="1">
    <source>
        <dbReference type="EMBL" id="KAG6431554.1"/>
    </source>
</evidence>
<name>A0A8X8YGV7_SALSN</name>
<dbReference type="PANTHER" id="PTHR35121">
    <property type="entry name" value="HOMEODOMAIN PROTEIN 8, PUTATIVE-RELATED"/>
    <property type="match status" value="1"/>
</dbReference>
<comment type="caution">
    <text evidence="1">The sequence shown here is derived from an EMBL/GenBank/DDBJ whole genome shotgun (WGS) entry which is preliminary data.</text>
</comment>
<evidence type="ECO:0000313" key="2">
    <source>
        <dbReference type="Proteomes" id="UP000298416"/>
    </source>
</evidence>
<proteinExistence type="predicted"/>
<reference evidence="1" key="2">
    <citation type="submission" date="2020-08" db="EMBL/GenBank/DDBJ databases">
        <title>Plant Genome Project.</title>
        <authorList>
            <person name="Zhang R.-G."/>
        </authorList>
    </citation>
    <scope>NUCLEOTIDE SEQUENCE</scope>
    <source>
        <strain evidence="1">Huo1</strain>
        <tissue evidence="1">Leaf</tissue>
    </source>
</reference>
<sequence>MSAGAAGDGFHRGIFEGCISDRDMNIERRPYHKNCKCALHKERGHCSHASRHNSISYPIRRTWSEGCLALMNLSSPITGAASPCHNSPSFVATAA</sequence>
<keyword evidence="2" id="KW-1185">Reference proteome</keyword>
<dbReference type="Proteomes" id="UP000298416">
    <property type="component" value="Unassembled WGS sequence"/>
</dbReference>
<gene>
    <name evidence="1" type="ORF">SASPL_109633</name>
</gene>